<dbReference type="EMBL" id="CAJNOR010000349">
    <property type="protein sequence ID" value="CAF0887789.1"/>
    <property type="molecule type" value="Genomic_DNA"/>
</dbReference>
<comment type="similarity">
    <text evidence="2">Belongs to the granulin family.</text>
</comment>
<reference evidence="7" key="1">
    <citation type="submission" date="2021-02" db="EMBL/GenBank/DDBJ databases">
        <authorList>
            <person name="Nowell W R."/>
        </authorList>
    </citation>
    <scope>NUCLEOTIDE SEQUENCE</scope>
</reference>
<dbReference type="Pfam" id="PF00396">
    <property type="entry name" value="Granulin"/>
    <property type="match status" value="1"/>
</dbReference>
<keyword evidence="9" id="KW-1185">Reference proteome</keyword>
<organism evidence="7 10">
    <name type="scientific">Adineta ricciae</name>
    <name type="common">Rotifer</name>
    <dbReference type="NCBI Taxonomy" id="249248"/>
    <lineage>
        <taxon>Eukaryota</taxon>
        <taxon>Metazoa</taxon>
        <taxon>Spiralia</taxon>
        <taxon>Gnathifera</taxon>
        <taxon>Rotifera</taxon>
        <taxon>Eurotatoria</taxon>
        <taxon>Bdelloidea</taxon>
        <taxon>Adinetida</taxon>
        <taxon>Adinetidae</taxon>
        <taxon>Adineta</taxon>
    </lineage>
</organism>
<dbReference type="OrthoDB" id="5854875at2759"/>
<dbReference type="SMART" id="SM00277">
    <property type="entry name" value="GRAN"/>
    <property type="match status" value="1"/>
</dbReference>
<evidence type="ECO:0000313" key="7">
    <source>
        <dbReference type="EMBL" id="CAF0754423.1"/>
    </source>
</evidence>
<feature type="chain" id="PRO_5035682610" description="Granulins domain-containing protein" evidence="5">
    <location>
        <begin position="19"/>
        <end position="103"/>
    </location>
</feature>
<sequence length="103" mass="11469">MRVLTFILLCSIFVVLSCKSIDRNPDLDRVIVCPDGESICPSTSTCCIGQDGDYSCCPVEKGVCCADHIHCCPQHYKCDLKIFKCDRTFNAKFLGIKRSGKKN</sequence>
<accession>A0A813PL00</accession>
<dbReference type="PANTHER" id="PTHR12274:SF3">
    <property type="entry name" value="PROGRANULIN"/>
    <property type="match status" value="1"/>
</dbReference>
<feature type="signal peptide" evidence="5">
    <location>
        <begin position="1"/>
        <end position="18"/>
    </location>
</feature>
<evidence type="ECO:0000313" key="8">
    <source>
        <dbReference type="EMBL" id="CAF0887789.1"/>
    </source>
</evidence>
<comment type="subcellular location">
    <subcellularLocation>
        <location evidence="1">Secreted</location>
    </subcellularLocation>
</comment>
<comment type="caution">
    <text evidence="7">The sequence shown here is derived from an EMBL/GenBank/DDBJ whole genome shotgun (WGS) entry which is preliminary data.</text>
</comment>
<dbReference type="Proteomes" id="UP000663852">
    <property type="component" value="Unassembled WGS sequence"/>
</dbReference>
<dbReference type="Gene3D" id="2.10.25.160">
    <property type="entry name" value="Granulin"/>
    <property type="match status" value="1"/>
</dbReference>
<dbReference type="SUPFAM" id="SSF57277">
    <property type="entry name" value="Granulin repeat"/>
    <property type="match status" value="1"/>
</dbReference>
<dbReference type="PANTHER" id="PTHR12274">
    <property type="entry name" value="GRANULIN"/>
    <property type="match status" value="1"/>
</dbReference>
<dbReference type="InterPro" id="IPR000118">
    <property type="entry name" value="Granulin"/>
</dbReference>
<dbReference type="AlphaFoldDB" id="A0A813PL00"/>
<feature type="domain" description="Granulins" evidence="6">
    <location>
        <begin position="65"/>
        <end position="78"/>
    </location>
</feature>
<evidence type="ECO:0000256" key="1">
    <source>
        <dbReference type="ARBA" id="ARBA00004613"/>
    </source>
</evidence>
<keyword evidence="5" id="KW-0732">Signal</keyword>
<gene>
    <name evidence="7" type="ORF">EDS130_LOCUS2464</name>
    <name evidence="8" type="ORF">XAT740_LOCUS7344</name>
</gene>
<dbReference type="EMBL" id="CAJNOJ010000006">
    <property type="protein sequence ID" value="CAF0754423.1"/>
    <property type="molecule type" value="Genomic_DNA"/>
</dbReference>
<dbReference type="GO" id="GO:0005576">
    <property type="term" value="C:extracellular region"/>
    <property type="evidence" value="ECO:0007669"/>
    <property type="project" value="UniProtKB-SubCell"/>
</dbReference>
<evidence type="ECO:0000256" key="3">
    <source>
        <dbReference type="ARBA" id="ARBA00022525"/>
    </source>
</evidence>
<proteinExistence type="inferred from homology"/>
<evidence type="ECO:0000313" key="10">
    <source>
        <dbReference type="Proteomes" id="UP000663852"/>
    </source>
</evidence>
<dbReference type="InterPro" id="IPR037277">
    <property type="entry name" value="Granulin_sf"/>
</dbReference>
<dbReference type="PROSITE" id="PS00799">
    <property type="entry name" value="GRANULINS"/>
    <property type="match status" value="1"/>
</dbReference>
<protein>
    <recommendedName>
        <fullName evidence="6">Granulins domain-containing protein</fullName>
    </recommendedName>
</protein>
<dbReference type="InterPro" id="IPR039036">
    <property type="entry name" value="Granulin_fam"/>
</dbReference>
<evidence type="ECO:0000256" key="2">
    <source>
        <dbReference type="ARBA" id="ARBA00010093"/>
    </source>
</evidence>
<evidence type="ECO:0000256" key="4">
    <source>
        <dbReference type="ARBA" id="ARBA00023157"/>
    </source>
</evidence>
<name>A0A813PL00_ADIRI</name>
<evidence type="ECO:0000259" key="6">
    <source>
        <dbReference type="PROSITE" id="PS00799"/>
    </source>
</evidence>
<dbReference type="Proteomes" id="UP000663828">
    <property type="component" value="Unassembled WGS sequence"/>
</dbReference>
<evidence type="ECO:0000313" key="9">
    <source>
        <dbReference type="Proteomes" id="UP000663828"/>
    </source>
</evidence>
<keyword evidence="3" id="KW-0964">Secreted</keyword>
<dbReference type="PROSITE" id="PS51257">
    <property type="entry name" value="PROKAR_LIPOPROTEIN"/>
    <property type="match status" value="1"/>
</dbReference>
<keyword evidence="4" id="KW-1015">Disulfide bond</keyword>
<evidence type="ECO:0000256" key="5">
    <source>
        <dbReference type="SAM" id="SignalP"/>
    </source>
</evidence>